<evidence type="ECO:0000313" key="1">
    <source>
        <dbReference type="EMBL" id="RZU73039.1"/>
    </source>
</evidence>
<gene>
    <name evidence="1" type="ORF">EV384_1433</name>
</gene>
<dbReference type="AlphaFoldDB" id="A0A4Q8B837"/>
<keyword evidence="2" id="KW-1185">Reference proteome</keyword>
<accession>A0A4Q8B837</accession>
<proteinExistence type="predicted"/>
<protein>
    <submittedName>
        <fullName evidence="1">Uncharacterized protein</fullName>
    </submittedName>
</protein>
<reference evidence="1 2" key="1">
    <citation type="submission" date="2019-02" db="EMBL/GenBank/DDBJ databases">
        <title>Sequencing the genomes of 1000 actinobacteria strains.</title>
        <authorList>
            <person name="Klenk H.-P."/>
        </authorList>
    </citation>
    <scope>NUCLEOTIDE SEQUENCE [LARGE SCALE GENOMIC DNA]</scope>
    <source>
        <strain evidence="1 2">DSM 45612</strain>
    </source>
</reference>
<dbReference type="Proteomes" id="UP000294114">
    <property type="component" value="Unassembled WGS sequence"/>
</dbReference>
<evidence type="ECO:0000313" key="2">
    <source>
        <dbReference type="Proteomes" id="UP000294114"/>
    </source>
</evidence>
<comment type="caution">
    <text evidence="1">The sequence shown here is derived from an EMBL/GenBank/DDBJ whole genome shotgun (WGS) entry which is preliminary data.</text>
</comment>
<sequence>MLAYLYRDADGTKNLRDHCPSGRAAPLCNARWIDDAG</sequence>
<organism evidence="1 2">
    <name type="scientific">Micromonospora kangleipakensis</name>
    <dbReference type="NCBI Taxonomy" id="1077942"/>
    <lineage>
        <taxon>Bacteria</taxon>
        <taxon>Bacillati</taxon>
        <taxon>Actinomycetota</taxon>
        <taxon>Actinomycetes</taxon>
        <taxon>Micromonosporales</taxon>
        <taxon>Micromonosporaceae</taxon>
        <taxon>Micromonospora</taxon>
    </lineage>
</organism>
<name>A0A4Q8B837_9ACTN</name>
<dbReference type="EMBL" id="SHLD01000001">
    <property type="protein sequence ID" value="RZU73039.1"/>
    <property type="molecule type" value="Genomic_DNA"/>
</dbReference>